<protein>
    <recommendedName>
        <fullName evidence="3">Fibronectin type-III domain-containing protein</fullName>
    </recommendedName>
</protein>
<accession>A0ABW4X5R7</accession>
<dbReference type="InterPro" id="IPR036116">
    <property type="entry name" value="FN3_sf"/>
</dbReference>
<dbReference type="RefSeq" id="WP_376870624.1">
    <property type="nucleotide sequence ID" value="NZ_JBHUHP010000001.1"/>
</dbReference>
<dbReference type="InterPro" id="IPR013783">
    <property type="entry name" value="Ig-like_fold"/>
</dbReference>
<dbReference type="Proteomes" id="UP001597402">
    <property type="component" value="Unassembled WGS sequence"/>
</dbReference>
<dbReference type="SUPFAM" id="SSF49265">
    <property type="entry name" value="Fibronectin type III"/>
    <property type="match status" value="1"/>
</dbReference>
<sequence length="149" mass="16087">MTTGYARPRTTAVRRAALLLLLVAGLIVGSSLPSWATFADEATVSATVQTATVAPPTNLRATTTCTDTYVTVKLAWTASTSARVSGYRIRVHFGGGAYQDQTTVGPTTTTWQGTTYRSYTVNYTMTFTVWTLTDYGWSAESAHTPRIVC</sequence>
<organism evidence="1 2">
    <name type="scientific">Blastococcus deserti</name>
    <dbReference type="NCBI Taxonomy" id="2259033"/>
    <lineage>
        <taxon>Bacteria</taxon>
        <taxon>Bacillati</taxon>
        <taxon>Actinomycetota</taxon>
        <taxon>Actinomycetes</taxon>
        <taxon>Geodermatophilales</taxon>
        <taxon>Geodermatophilaceae</taxon>
        <taxon>Blastococcus</taxon>
    </lineage>
</organism>
<evidence type="ECO:0000313" key="1">
    <source>
        <dbReference type="EMBL" id="MFD2090123.1"/>
    </source>
</evidence>
<dbReference type="EMBL" id="JBHUHP010000001">
    <property type="protein sequence ID" value="MFD2090123.1"/>
    <property type="molecule type" value="Genomic_DNA"/>
</dbReference>
<reference evidence="2" key="1">
    <citation type="journal article" date="2019" name="Int. J. Syst. Evol. Microbiol.">
        <title>The Global Catalogue of Microorganisms (GCM) 10K type strain sequencing project: providing services to taxonomists for standard genome sequencing and annotation.</title>
        <authorList>
            <consortium name="The Broad Institute Genomics Platform"/>
            <consortium name="The Broad Institute Genome Sequencing Center for Infectious Disease"/>
            <person name="Wu L."/>
            <person name="Ma J."/>
        </authorList>
    </citation>
    <scope>NUCLEOTIDE SEQUENCE [LARGE SCALE GENOMIC DNA]</scope>
    <source>
        <strain evidence="2">JCM 3338</strain>
    </source>
</reference>
<gene>
    <name evidence="1" type="ORF">ACFSHS_00890</name>
</gene>
<proteinExistence type="predicted"/>
<keyword evidence="2" id="KW-1185">Reference proteome</keyword>
<name>A0ABW4X5R7_9ACTN</name>
<evidence type="ECO:0000313" key="2">
    <source>
        <dbReference type="Proteomes" id="UP001597402"/>
    </source>
</evidence>
<dbReference type="Gene3D" id="2.60.40.10">
    <property type="entry name" value="Immunoglobulins"/>
    <property type="match status" value="1"/>
</dbReference>
<evidence type="ECO:0008006" key="3">
    <source>
        <dbReference type="Google" id="ProtNLM"/>
    </source>
</evidence>
<comment type="caution">
    <text evidence="1">The sequence shown here is derived from an EMBL/GenBank/DDBJ whole genome shotgun (WGS) entry which is preliminary data.</text>
</comment>